<evidence type="ECO:0000256" key="5">
    <source>
        <dbReference type="ARBA" id="ARBA00022801"/>
    </source>
</evidence>
<dbReference type="RefSeq" id="WP_101954573.1">
    <property type="nucleotide sequence ID" value="NZ_PKHE01000018.1"/>
</dbReference>
<dbReference type="SUPFAM" id="SSF101821">
    <property type="entry name" value="Aminopeptidase/glucanase lid domain"/>
    <property type="match status" value="1"/>
</dbReference>
<dbReference type="OrthoDB" id="9772053at2"/>
<protein>
    <submittedName>
        <fullName evidence="9">Glutamyl aminopeptidase</fullName>
    </submittedName>
</protein>
<evidence type="ECO:0000256" key="8">
    <source>
        <dbReference type="PIRSR" id="PIRSR001123-2"/>
    </source>
</evidence>
<feature type="binding site" evidence="8">
    <location>
        <position position="181"/>
    </location>
    <ligand>
        <name>Zn(2+)</name>
        <dbReference type="ChEBI" id="CHEBI:29105"/>
        <label>1</label>
    </ligand>
</feature>
<reference evidence="9 10" key="1">
    <citation type="submission" date="2017-12" db="EMBL/GenBank/DDBJ databases">
        <title>Phylogenetic diversity of female urinary microbiome.</title>
        <authorList>
            <person name="Thomas-White K."/>
            <person name="Wolfe A.J."/>
        </authorList>
    </citation>
    <scope>NUCLEOTIDE SEQUENCE [LARGE SCALE GENOMIC DNA]</scope>
    <source>
        <strain evidence="9 10">UMB0898</strain>
    </source>
</reference>
<evidence type="ECO:0000256" key="1">
    <source>
        <dbReference type="ARBA" id="ARBA00006272"/>
    </source>
</evidence>
<dbReference type="GO" id="GO:0006508">
    <property type="term" value="P:proteolysis"/>
    <property type="evidence" value="ECO:0007669"/>
    <property type="project" value="UniProtKB-KW"/>
</dbReference>
<dbReference type="NCBIfam" id="TIGR03107">
    <property type="entry name" value="glu_aminopep"/>
    <property type="match status" value="1"/>
</dbReference>
<proteinExistence type="inferred from homology"/>
<evidence type="ECO:0000256" key="3">
    <source>
        <dbReference type="ARBA" id="ARBA00022670"/>
    </source>
</evidence>
<dbReference type="SUPFAM" id="SSF53187">
    <property type="entry name" value="Zn-dependent exopeptidases"/>
    <property type="match status" value="1"/>
</dbReference>
<feature type="active site" description="Proton acceptor" evidence="7">
    <location>
        <position position="213"/>
    </location>
</feature>
<name>A0A2I1JWY0_9LACT</name>
<organism evidence="9 10">
    <name type="scientific">Falseniella ignava</name>
    <dbReference type="NCBI Taxonomy" id="137730"/>
    <lineage>
        <taxon>Bacteria</taxon>
        <taxon>Bacillati</taxon>
        <taxon>Bacillota</taxon>
        <taxon>Bacilli</taxon>
        <taxon>Lactobacillales</taxon>
        <taxon>Aerococcaceae</taxon>
        <taxon>Falseniella</taxon>
    </lineage>
</organism>
<dbReference type="Pfam" id="PF05343">
    <property type="entry name" value="Peptidase_M42"/>
    <property type="match status" value="1"/>
</dbReference>
<accession>A0A2I1JWY0</accession>
<dbReference type="GO" id="GO:0004177">
    <property type="term" value="F:aminopeptidase activity"/>
    <property type="evidence" value="ECO:0007669"/>
    <property type="project" value="UniProtKB-UniRule"/>
</dbReference>
<dbReference type="InterPro" id="IPR017538">
    <property type="entry name" value="Pept_M42_glutamyl_aminopept"/>
</dbReference>
<keyword evidence="4 8" id="KW-0479">Metal-binding</keyword>
<dbReference type="PANTHER" id="PTHR32481">
    <property type="entry name" value="AMINOPEPTIDASE"/>
    <property type="match status" value="1"/>
</dbReference>
<keyword evidence="3" id="KW-0645">Protease</keyword>
<dbReference type="GO" id="GO:0046872">
    <property type="term" value="F:metal ion binding"/>
    <property type="evidence" value="ECO:0007669"/>
    <property type="project" value="UniProtKB-UniRule"/>
</dbReference>
<dbReference type="Proteomes" id="UP000234384">
    <property type="component" value="Unassembled WGS sequence"/>
</dbReference>
<feature type="binding site" evidence="8">
    <location>
        <position position="67"/>
    </location>
    <ligand>
        <name>Zn(2+)</name>
        <dbReference type="ChEBI" id="CHEBI:29105"/>
        <label>1</label>
    </ligand>
</feature>
<evidence type="ECO:0000256" key="4">
    <source>
        <dbReference type="ARBA" id="ARBA00022723"/>
    </source>
</evidence>
<evidence type="ECO:0000256" key="2">
    <source>
        <dbReference type="ARBA" id="ARBA00022438"/>
    </source>
</evidence>
<dbReference type="InterPro" id="IPR051464">
    <property type="entry name" value="Peptidase_M42_aminopept"/>
</dbReference>
<keyword evidence="5" id="KW-0378">Hydrolase</keyword>
<dbReference type="PANTHER" id="PTHR32481:SF0">
    <property type="entry name" value="AMINOPEPTIDASE YPDE-RELATED"/>
    <property type="match status" value="1"/>
</dbReference>
<dbReference type="EMBL" id="PKHE01000018">
    <property type="protein sequence ID" value="PKY87867.1"/>
    <property type="molecule type" value="Genomic_DNA"/>
</dbReference>
<dbReference type="AlphaFoldDB" id="A0A2I1JWY0"/>
<feature type="binding site" evidence="8">
    <location>
        <position position="321"/>
    </location>
    <ligand>
        <name>Zn(2+)</name>
        <dbReference type="ChEBI" id="CHEBI:29105"/>
        <label>2</label>
    </ligand>
</feature>
<evidence type="ECO:0000313" key="10">
    <source>
        <dbReference type="Proteomes" id="UP000234384"/>
    </source>
</evidence>
<evidence type="ECO:0000256" key="6">
    <source>
        <dbReference type="PIRNR" id="PIRNR001123"/>
    </source>
</evidence>
<keyword evidence="2 9" id="KW-0031">Aminopeptidase</keyword>
<sequence length="358" mass="39300">MSDKLFQRIKELTELQGISGYERNVRQYLVEHMTPLVDEIEVSDLGNVYGIIRSKQQNAPKVMIAAHMDEVGFMVTEIHNNGTMSVTPIGGWNVYAVSAQRYTLQTAKGDYPIVSSAVAPHLLRGGGQAASLKPEDIRFDAGFDSKEEAESYGVRPGNTIVPEVETIYAANGKNLIGKAWDNRYGCVAILDLLEYVQGKELDCDLIIGANVQEEVGLRGVRGAVTRYQPDVFIAVDCSPAGDAESSTGVQGRLGGGFLLRMQDPGMLTHRGLIDYFVETAERHEIDYQYFFSKGGTDAGAAHTMNEGIISGVIGVPARYIHGHQSIYRLSDYKAAIAMLQQVVTEFNVETLKTIRENN</sequence>
<comment type="caution">
    <text evidence="9">The sequence shown here is derived from an EMBL/GenBank/DDBJ whole genome shotgun (WGS) entry which is preliminary data.</text>
</comment>
<dbReference type="CDD" id="cd05656">
    <property type="entry name" value="M42_Frv"/>
    <property type="match status" value="1"/>
</dbReference>
<feature type="binding site" evidence="8">
    <location>
        <position position="236"/>
    </location>
    <ligand>
        <name>Zn(2+)</name>
        <dbReference type="ChEBI" id="CHEBI:29105"/>
        <label>1</label>
    </ligand>
</feature>
<comment type="similarity">
    <text evidence="1 6">Belongs to the peptidase M42 family.</text>
</comment>
<evidence type="ECO:0000256" key="7">
    <source>
        <dbReference type="PIRSR" id="PIRSR001123-1"/>
    </source>
</evidence>
<dbReference type="InterPro" id="IPR023367">
    <property type="entry name" value="Peptidase_M42_dom2"/>
</dbReference>
<comment type="cofactor">
    <cofactor evidence="8">
        <name>a divalent metal cation</name>
        <dbReference type="ChEBI" id="CHEBI:60240"/>
    </cofactor>
    <text evidence="8">Binds 2 divalent metal cations per subunit.</text>
</comment>
<dbReference type="Gene3D" id="3.40.630.10">
    <property type="entry name" value="Zn peptidases"/>
    <property type="match status" value="1"/>
</dbReference>
<feature type="binding site" evidence="8">
    <location>
        <position position="214"/>
    </location>
    <ligand>
        <name>Zn(2+)</name>
        <dbReference type="ChEBI" id="CHEBI:29105"/>
        <label>2</label>
    </ligand>
</feature>
<dbReference type="PIRSF" id="PIRSF001123">
    <property type="entry name" value="PepA_GA"/>
    <property type="match status" value="1"/>
</dbReference>
<dbReference type="InterPro" id="IPR008007">
    <property type="entry name" value="Peptidase_M42"/>
</dbReference>
<dbReference type="Gene3D" id="2.40.30.40">
    <property type="entry name" value="Peptidase M42, domain 2"/>
    <property type="match status" value="1"/>
</dbReference>
<feature type="binding site" evidence="8">
    <location>
        <position position="181"/>
    </location>
    <ligand>
        <name>Zn(2+)</name>
        <dbReference type="ChEBI" id="CHEBI:29105"/>
        <label>2</label>
    </ligand>
</feature>
<gene>
    <name evidence="9" type="primary">pepA</name>
    <name evidence="9" type="ORF">CYJ57_06365</name>
</gene>
<evidence type="ECO:0000313" key="9">
    <source>
        <dbReference type="EMBL" id="PKY87867.1"/>
    </source>
</evidence>